<feature type="non-terminal residue" evidence="1">
    <location>
        <position position="72"/>
    </location>
</feature>
<feature type="non-terminal residue" evidence="1">
    <location>
        <position position="1"/>
    </location>
</feature>
<protein>
    <submittedName>
        <fullName evidence="1">Uncharacterized protein</fullName>
    </submittedName>
</protein>
<evidence type="ECO:0000313" key="1">
    <source>
        <dbReference type="EMBL" id="SVD57369.1"/>
    </source>
</evidence>
<gene>
    <name evidence="1" type="ORF">METZ01_LOCUS410223</name>
</gene>
<proteinExistence type="predicted"/>
<sequence>VICFTSITLLFSQGIPLSEIKYKEEKIITSQPDPRAHYFSMAVQGGIIIAGAIFWNYSERWTGEFGIENEGW</sequence>
<dbReference type="AlphaFoldDB" id="A0A382WFC8"/>
<name>A0A382WFC8_9ZZZZ</name>
<reference evidence="1" key="1">
    <citation type="submission" date="2018-05" db="EMBL/GenBank/DDBJ databases">
        <authorList>
            <person name="Lanie J.A."/>
            <person name="Ng W.-L."/>
            <person name="Kazmierczak K.M."/>
            <person name="Andrzejewski T.M."/>
            <person name="Davidsen T.M."/>
            <person name="Wayne K.J."/>
            <person name="Tettelin H."/>
            <person name="Glass J.I."/>
            <person name="Rusch D."/>
            <person name="Podicherti R."/>
            <person name="Tsui H.-C.T."/>
            <person name="Winkler M.E."/>
        </authorList>
    </citation>
    <scope>NUCLEOTIDE SEQUENCE</scope>
</reference>
<organism evidence="1">
    <name type="scientific">marine metagenome</name>
    <dbReference type="NCBI Taxonomy" id="408172"/>
    <lineage>
        <taxon>unclassified sequences</taxon>
        <taxon>metagenomes</taxon>
        <taxon>ecological metagenomes</taxon>
    </lineage>
</organism>
<accession>A0A382WFC8</accession>
<dbReference type="EMBL" id="UINC01159338">
    <property type="protein sequence ID" value="SVD57369.1"/>
    <property type="molecule type" value="Genomic_DNA"/>
</dbReference>